<gene>
    <name evidence="1" type="ORF">HPB50_026659</name>
</gene>
<name>A0ACB7RR64_HYAAI</name>
<evidence type="ECO:0000313" key="2">
    <source>
        <dbReference type="Proteomes" id="UP000821845"/>
    </source>
</evidence>
<accession>A0ACB7RR64</accession>
<sequence>MFSSTDAILALVGATLCALTTTVSSYPSSPVYGRLQRNAASYSEGRYAHSDPNYYALLRGDMPLGAPASSPDWGQFLPAPWNGGVDTYGGAGAAVVVPPVIPQYDDYADEYDSSATGMQFPPGPSANFGYDWYEAQAQAEQQQQQQAQLEQQEMQEAAVFKDLLANYLSKKSGDSARVFARDSEKRSETAKKYTVASAGARTKSTTARPNVAVLTAPRDKGAAAASPAHVPSISVTSSPVPQPTVSTSSPSSAASSSGAHPVPVSQESGQKEYAMFRPVGTAESRRPTFWRGGVKQAKTEGAAAHPKAIRSSFGRFADDSLTEELDQLKSQ</sequence>
<protein>
    <submittedName>
        <fullName evidence="1">Uncharacterized protein</fullName>
    </submittedName>
</protein>
<keyword evidence="2" id="KW-1185">Reference proteome</keyword>
<comment type="caution">
    <text evidence="1">The sequence shown here is derived from an EMBL/GenBank/DDBJ whole genome shotgun (WGS) entry which is preliminary data.</text>
</comment>
<dbReference type="Proteomes" id="UP000821845">
    <property type="component" value="Chromosome 8"/>
</dbReference>
<organism evidence="1 2">
    <name type="scientific">Hyalomma asiaticum</name>
    <name type="common">Tick</name>
    <dbReference type="NCBI Taxonomy" id="266040"/>
    <lineage>
        <taxon>Eukaryota</taxon>
        <taxon>Metazoa</taxon>
        <taxon>Ecdysozoa</taxon>
        <taxon>Arthropoda</taxon>
        <taxon>Chelicerata</taxon>
        <taxon>Arachnida</taxon>
        <taxon>Acari</taxon>
        <taxon>Parasitiformes</taxon>
        <taxon>Ixodida</taxon>
        <taxon>Ixodoidea</taxon>
        <taxon>Ixodidae</taxon>
        <taxon>Hyalomminae</taxon>
        <taxon>Hyalomma</taxon>
    </lineage>
</organism>
<proteinExistence type="predicted"/>
<evidence type="ECO:0000313" key="1">
    <source>
        <dbReference type="EMBL" id="KAH6924938.1"/>
    </source>
</evidence>
<reference evidence="1" key="1">
    <citation type="submission" date="2020-05" db="EMBL/GenBank/DDBJ databases">
        <title>Large-scale comparative analyses of tick genomes elucidate their genetic diversity and vector capacities.</title>
        <authorList>
            <person name="Jia N."/>
            <person name="Wang J."/>
            <person name="Shi W."/>
            <person name="Du L."/>
            <person name="Sun Y."/>
            <person name="Zhan W."/>
            <person name="Jiang J."/>
            <person name="Wang Q."/>
            <person name="Zhang B."/>
            <person name="Ji P."/>
            <person name="Sakyi L.B."/>
            <person name="Cui X."/>
            <person name="Yuan T."/>
            <person name="Jiang B."/>
            <person name="Yang W."/>
            <person name="Lam T.T.-Y."/>
            <person name="Chang Q."/>
            <person name="Ding S."/>
            <person name="Wang X."/>
            <person name="Zhu J."/>
            <person name="Ruan X."/>
            <person name="Zhao L."/>
            <person name="Wei J."/>
            <person name="Que T."/>
            <person name="Du C."/>
            <person name="Cheng J."/>
            <person name="Dai P."/>
            <person name="Han X."/>
            <person name="Huang E."/>
            <person name="Gao Y."/>
            <person name="Liu J."/>
            <person name="Shao H."/>
            <person name="Ye R."/>
            <person name="Li L."/>
            <person name="Wei W."/>
            <person name="Wang X."/>
            <person name="Wang C."/>
            <person name="Yang T."/>
            <person name="Huo Q."/>
            <person name="Li W."/>
            <person name="Guo W."/>
            <person name="Chen H."/>
            <person name="Zhou L."/>
            <person name="Ni X."/>
            <person name="Tian J."/>
            <person name="Zhou Y."/>
            <person name="Sheng Y."/>
            <person name="Liu T."/>
            <person name="Pan Y."/>
            <person name="Xia L."/>
            <person name="Li J."/>
            <person name="Zhao F."/>
            <person name="Cao W."/>
        </authorList>
    </citation>
    <scope>NUCLEOTIDE SEQUENCE</scope>
    <source>
        <strain evidence="1">Hyas-2018</strain>
    </source>
</reference>
<dbReference type="EMBL" id="CM023488">
    <property type="protein sequence ID" value="KAH6924938.1"/>
    <property type="molecule type" value="Genomic_DNA"/>
</dbReference>